<dbReference type="GO" id="GO:0008168">
    <property type="term" value="F:methyltransferase activity"/>
    <property type="evidence" value="ECO:0007669"/>
    <property type="project" value="TreeGrafter"/>
</dbReference>
<dbReference type="Proteomes" id="UP000024547">
    <property type="component" value="Unassembled WGS sequence"/>
</dbReference>
<evidence type="ECO:0000313" key="2">
    <source>
        <dbReference type="EMBL" id="KCZ64806.1"/>
    </source>
</evidence>
<name>A0A059EAT8_9PROT</name>
<dbReference type="CDD" id="cd02440">
    <property type="entry name" value="AdoMet_MTases"/>
    <property type="match status" value="1"/>
</dbReference>
<dbReference type="InterPro" id="IPR029063">
    <property type="entry name" value="SAM-dependent_MTases_sf"/>
</dbReference>
<gene>
    <name evidence="2" type="ORF">HY36_00105</name>
</gene>
<dbReference type="SUPFAM" id="SSF53335">
    <property type="entry name" value="S-adenosyl-L-methionine-dependent methyltransferases"/>
    <property type="match status" value="1"/>
</dbReference>
<dbReference type="RefSeq" id="WP_035546607.1">
    <property type="nucleotide sequence ID" value="NZ_AWFH01000001.1"/>
</dbReference>
<proteinExistence type="predicted"/>
<dbReference type="OrthoDB" id="9765084at2"/>
<dbReference type="AlphaFoldDB" id="A0A059EAT8"/>
<evidence type="ECO:0000313" key="3">
    <source>
        <dbReference type="Proteomes" id="UP000024547"/>
    </source>
</evidence>
<dbReference type="Pfam" id="PF13649">
    <property type="entry name" value="Methyltransf_25"/>
    <property type="match status" value="1"/>
</dbReference>
<sequence length="357" mass="40574">MGVLDVAARTAGRARYAAAQGLRSAWYGVQMGAARRSASGFDRPGEPAFRPTRGTPDLSVLRRAYFELFLQDRMNVEAGLYPRPSDVRLRDLPKALRSARAFREDVAEVDRRRIERNGTEIRQQMVDGHNRYPNYYLQNFHYQSGGWFTEDSADLYDTQVEALFTGTADAMRRAALAEISRELRGRDQRGVSLLDVACGNGRFLSQIMQVYPRLNATGLDLSPTYTDAARERLKSWKQVEILHEAAEAMPVEDASQDIVISVFLFHELPPRVRSVVLAEMYRVLKPGGLLIIADSVQFGDYPEMDGLLEYFPHGFHEPYYKGYLSWNVQETCESIGFVPDRRTLAFLTKINSFRRPA</sequence>
<evidence type="ECO:0000259" key="1">
    <source>
        <dbReference type="Pfam" id="PF13649"/>
    </source>
</evidence>
<dbReference type="eggNOG" id="COG2226">
    <property type="taxonomic scope" value="Bacteria"/>
</dbReference>
<comment type="caution">
    <text evidence="2">The sequence shown here is derived from an EMBL/GenBank/DDBJ whole genome shotgun (WGS) entry which is preliminary data.</text>
</comment>
<dbReference type="PATRIC" id="fig|1280948.3.peg.21"/>
<dbReference type="Gene3D" id="3.40.50.150">
    <property type="entry name" value="Vaccinia Virus protein VP39"/>
    <property type="match status" value="1"/>
</dbReference>
<protein>
    <recommendedName>
        <fullName evidence="1">Methyltransferase domain-containing protein</fullName>
    </recommendedName>
</protein>
<dbReference type="PANTHER" id="PTHR42912">
    <property type="entry name" value="METHYLTRANSFERASE"/>
    <property type="match status" value="1"/>
</dbReference>
<feature type="domain" description="Methyltransferase" evidence="1">
    <location>
        <begin position="194"/>
        <end position="288"/>
    </location>
</feature>
<dbReference type="PANTHER" id="PTHR42912:SF81">
    <property type="entry name" value="METHYLTRANSFERASE DOMAIN-CONTAINING PROTEIN"/>
    <property type="match status" value="1"/>
</dbReference>
<organism evidence="2 3">
    <name type="scientific">Hyphomonas atlantica</name>
    <dbReference type="NCBI Taxonomy" id="1280948"/>
    <lineage>
        <taxon>Bacteria</taxon>
        <taxon>Pseudomonadati</taxon>
        <taxon>Pseudomonadota</taxon>
        <taxon>Alphaproteobacteria</taxon>
        <taxon>Hyphomonadales</taxon>
        <taxon>Hyphomonadaceae</taxon>
        <taxon>Hyphomonas</taxon>
    </lineage>
</organism>
<dbReference type="STRING" id="1280948.HY36_00105"/>
<accession>A0A059EAT8</accession>
<dbReference type="EMBL" id="AWFH01000001">
    <property type="protein sequence ID" value="KCZ64806.1"/>
    <property type="molecule type" value="Genomic_DNA"/>
</dbReference>
<reference evidence="2 3" key="1">
    <citation type="journal article" date="2014" name="Antonie Van Leeuwenhoek">
        <title>Hyphomonas beringensis sp. nov. and Hyphomonas chukchiensis sp. nov., isolated from surface seawater of the Bering Sea and Chukchi Sea.</title>
        <authorList>
            <person name="Li C."/>
            <person name="Lai Q."/>
            <person name="Li G."/>
            <person name="Dong C."/>
            <person name="Wang J."/>
            <person name="Liao Y."/>
            <person name="Shao Z."/>
        </authorList>
    </citation>
    <scope>NUCLEOTIDE SEQUENCE [LARGE SCALE GENOMIC DNA]</scope>
    <source>
        <strain evidence="2 3">22II1-22F38</strain>
    </source>
</reference>
<dbReference type="InterPro" id="IPR050508">
    <property type="entry name" value="Methyltransf_Superfamily"/>
</dbReference>
<dbReference type="InterPro" id="IPR041698">
    <property type="entry name" value="Methyltransf_25"/>
</dbReference>
<keyword evidence="3" id="KW-1185">Reference proteome</keyword>